<feature type="domain" description="AMP-dependent synthetase/ligase" evidence="3">
    <location>
        <begin position="69"/>
        <end position="448"/>
    </location>
</feature>
<accession>A0A9D4TPA0</accession>
<keyword evidence="2" id="KW-0436">Ligase</keyword>
<sequence>MRASAARLLLRRAHFDAAPSLLPSCGPQQLTDAPRGPAVLLPRDDSSTLSYVKGSTDAPLIHLTLGKLLERQASNFGSSAAVVSTRESTRLTYTELRRLADDVAQGLIALGVQRRDRVGVWAPNSAEWAVLQFAVAKAGAILVKLNPSMKAAELSYAVNKVGCSTLILAPELKGTSLVGIVESLRDQAPTLCTKVVLGSEAPPGMVSWHQLLAAGESGRQRDELRRRQLDVVPCEAASIQLTSGTTGFPKAAALSHHNILNNALFVGHTLGYTEADRVCLPVPLFHCFGSVMGALACAVHGATAVYPSDCFDAGATLTAVQQECCTSLYGVPAMFIAQLEHPEFHRYDLSSLRTGIMAGAPCPVALMQKVQSQMHLSDITICYGMTETSPVSFQTSTDDPVERRVSTVGRIHPHLEAKVVDPGTNRTLLRGQVGELCVRGYSVMLGYHGDPAATASSIDSEGWMHSGDLAVLDDRGYCSIVGRIKDMVIRGGENLFPREIEEFLHHHPAIADVQVFGVPDARLGEALCAWVRPREGHRHLSGEELQTWCMGRLSHQKIPRYWKLVDSYPTTTSGKPQKYKMREAAVQELGLQAEAMNLVQTA</sequence>
<protein>
    <submittedName>
        <fullName evidence="5">Uncharacterized protein</fullName>
    </submittedName>
</protein>
<reference evidence="5" key="2">
    <citation type="submission" date="2020-11" db="EMBL/GenBank/DDBJ databases">
        <authorList>
            <person name="Cecchin M."/>
            <person name="Marcolungo L."/>
            <person name="Rossato M."/>
            <person name="Girolomoni L."/>
            <person name="Cosentino E."/>
            <person name="Cuine S."/>
            <person name="Li-Beisson Y."/>
            <person name="Delledonne M."/>
            <person name="Ballottari M."/>
        </authorList>
    </citation>
    <scope>NUCLEOTIDE SEQUENCE</scope>
    <source>
        <strain evidence="5">211/11P</strain>
        <tissue evidence="5">Whole cell</tissue>
    </source>
</reference>
<dbReference type="PANTHER" id="PTHR43201">
    <property type="entry name" value="ACYL-COA SYNTHETASE"/>
    <property type="match status" value="1"/>
</dbReference>
<comment type="caution">
    <text evidence="5">The sequence shown here is derived from an EMBL/GenBank/DDBJ whole genome shotgun (WGS) entry which is preliminary data.</text>
</comment>
<dbReference type="Gene3D" id="3.30.300.30">
    <property type="match status" value="1"/>
</dbReference>
<reference evidence="5" key="1">
    <citation type="journal article" date="2019" name="Plant J.">
        <title>Chlorella vulgaris genome assembly and annotation reveals the molecular basis for metabolic acclimation to high light conditions.</title>
        <authorList>
            <person name="Cecchin M."/>
            <person name="Marcolungo L."/>
            <person name="Rossato M."/>
            <person name="Girolomoni L."/>
            <person name="Cosentino E."/>
            <person name="Cuine S."/>
            <person name="Li-Beisson Y."/>
            <person name="Delledonne M."/>
            <person name="Ballottari M."/>
        </authorList>
    </citation>
    <scope>NUCLEOTIDE SEQUENCE</scope>
    <source>
        <strain evidence="5">211/11P</strain>
    </source>
</reference>
<dbReference type="EMBL" id="SIDB01000007">
    <property type="protein sequence ID" value="KAI3430891.1"/>
    <property type="molecule type" value="Genomic_DNA"/>
</dbReference>
<dbReference type="GO" id="GO:0031956">
    <property type="term" value="F:medium-chain fatty acid-CoA ligase activity"/>
    <property type="evidence" value="ECO:0007669"/>
    <property type="project" value="TreeGrafter"/>
</dbReference>
<proteinExistence type="inferred from homology"/>
<organism evidence="5 6">
    <name type="scientific">Chlorella vulgaris</name>
    <name type="common">Green alga</name>
    <dbReference type="NCBI Taxonomy" id="3077"/>
    <lineage>
        <taxon>Eukaryota</taxon>
        <taxon>Viridiplantae</taxon>
        <taxon>Chlorophyta</taxon>
        <taxon>core chlorophytes</taxon>
        <taxon>Trebouxiophyceae</taxon>
        <taxon>Chlorellales</taxon>
        <taxon>Chlorellaceae</taxon>
        <taxon>Chlorella clade</taxon>
        <taxon>Chlorella</taxon>
    </lineage>
</organism>
<dbReference type="InterPro" id="IPR020845">
    <property type="entry name" value="AMP-binding_CS"/>
</dbReference>
<dbReference type="PANTHER" id="PTHR43201:SF5">
    <property type="entry name" value="MEDIUM-CHAIN ACYL-COA LIGASE ACSF2, MITOCHONDRIAL"/>
    <property type="match status" value="1"/>
</dbReference>
<dbReference type="Pfam" id="PF13193">
    <property type="entry name" value="AMP-binding_C"/>
    <property type="match status" value="1"/>
</dbReference>
<dbReference type="AlphaFoldDB" id="A0A9D4TPA0"/>
<feature type="domain" description="AMP-binding enzyme C-terminal" evidence="4">
    <location>
        <begin position="499"/>
        <end position="575"/>
    </location>
</feature>
<evidence type="ECO:0000313" key="5">
    <source>
        <dbReference type="EMBL" id="KAI3430891.1"/>
    </source>
</evidence>
<name>A0A9D4TPA0_CHLVU</name>
<dbReference type="GO" id="GO:0006631">
    <property type="term" value="P:fatty acid metabolic process"/>
    <property type="evidence" value="ECO:0007669"/>
    <property type="project" value="TreeGrafter"/>
</dbReference>
<dbReference type="InterPro" id="IPR045851">
    <property type="entry name" value="AMP-bd_C_sf"/>
</dbReference>
<dbReference type="FunFam" id="3.40.50.12780:FF:000003">
    <property type="entry name" value="Long-chain-fatty-acid--CoA ligase FadD"/>
    <property type="match status" value="1"/>
</dbReference>
<dbReference type="Gene3D" id="3.40.50.12780">
    <property type="entry name" value="N-terminal domain of ligase-like"/>
    <property type="match status" value="1"/>
</dbReference>
<evidence type="ECO:0000259" key="3">
    <source>
        <dbReference type="Pfam" id="PF00501"/>
    </source>
</evidence>
<dbReference type="OrthoDB" id="10253115at2759"/>
<evidence type="ECO:0000313" key="6">
    <source>
        <dbReference type="Proteomes" id="UP001055712"/>
    </source>
</evidence>
<dbReference type="InterPro" id="IPR042099">
    <property type="entry name" value="ANL_N_sf"/>
</dbReference>
<evidence type="ECO:0000256" key="2">
    <source>
        <dbReference type="ARBA" id="ARBA00022598"/>
    </source>
</evidence>
<dbReference type="InterPro" id="IPR025110">
    <property type="entry name" value="AMP-bd_C"/>
</dbReference>
<keyword evidence="6" id="KW-1185">Reference proteome</keyword>
<dbReference type="CDD" id="cd05917">
    <property type="entry name" value="FACL_like_2"/>
    <property type="match status" value="1"/>
</dbReference>
<dbReference type="Pfam" id="PF00501">
    <property type="entry name" value="AMP-binding"/>
    <property type="match status" value="1"/>
</dbReference>
<comment type="similarity">
    <text evidence="1">Belongs to the ATP-dependent AMP-binding enzyme family.</text>
</comment>
<evidence type="ECO:0000256" key="1">
    <source>
        <dbReference type="ARBA" id="ARBA00006432"/>
    </source>
</evidence>
<dbReference type="SUPFAM" id="SSF56801">
    <property type="entry name" value="Acetyl-CoA synthetase-like"/>
    <property type="match status" value="1"/>
</dbReference>
<evidence type="ECO:0000259" key="4">
    <source>
        <dbReference type="Pfam" id="PF13193"/>
    </source>
</evidence>
<dbReference type="InterPro" id="IPR000873">
    <property type="entry name" value="AMP-dep_synth/lig_dom"/>
</dbReference>
<dbReference type="PROSITE" id="PS00455">
    <property type="entry name" value="AMP_BINDING"/>
    <property type="match status" value="1"/>
</dbReference>
<gene>
    <name evidence="5" type="ORF">D9Q98_009300</name>
</gene>
<dbReference type="Proteomes" id="UP001055712">
    <property type="component" value="Unassembled WGS sequence"/>
</dbReference>